<dbReference type="Proteomes" id="UP000245838">
    <property type="component" value="Chromosome sggmmb4_Chromosome"/>
</dbReference>
<evidence type="ECO:0000313" key="2">
    <source>
        <dbReference type="EMBL" id="CRL44467.1"/>
    </source>
</evidence>
<dbReference type="AlphaFoldDB" id="A0A193QH19"/>
<name>A0A193QH19_SODGM</name>
<sequence length="123" mass="13959">MNNIICSDSIKEVVLFHDDSVMNYAPKLSAIATEELNRAEEGMLGWLSKNNLITDLENANDEIMSLKGELAKWKALAEGQEWLLKDEKEFKKSILDIYEKGLEKKSPAHEILANIVADTYFNI</sequence>
<evidence type="ECO:0000256" key="1">
    <source>
        <dbReference type="SAM" id="Coils"/>
    </source>
</evidence>
<evidence type="ECO:0000313" key="3">
    <source>
        <dbReference type="Proteomes" id="UP000245838"/>
    </source>
</evidence>
<keyword evidence="1" id="KW-0175">Coiled coil</keyword>
<dbReference type="RefSeq" id="WP_166506452.1">
    <property type="nucleotide sequence ID" value="NZ_LN854557.1"/>
</dbReference>
<proteinExistence type="predicted"/>
<organism evidence="2 3">
    <name type="scientific">Sodalis glossinidius (strain morsitans)</name>
    <dbReference type="NCBI Taxonomy" id="343509"/>
    <lineage>
        <taxon>Bacteria</taxon>
        <taxon>Pseudomonadati</taxon>
        <taxon>Pseudomonadota</taxon>
        <taxon>Gammaproteobacteria</taxon>
        <taxon>Enterobacterales</taxon>
        <taxon>Bruguierivoracaceae</taxon>
        <taxon>Sodalis</taxon>
    </lineage>
</organism>
<gene>
    <name evidence="2" type="ORF">SGGMMB4_01595</name>
</gene>
<accession>A0A193QH19</accession>
<protein>
    <submittedName>
        <fullName evidence="2">Uncharacterized protein</fullName>
    </submittedName>
</protein>
<dbReference type="EMBL" id="LN854557">
    <property type="protein sequence ID" value="CRL44467.1"/>
    <property type="molecule type" value="Genomic_DNA"/>
</dbReference>
<reference evidence="2 3" key="1">
    <citation type="submission" date="2015-05" db="EMBL/GenBank/DDBJ databases">
        <authorList>
            <person name="Goodhead I."/>
        </authorList>
    </citation>
    <scope>NUCLEOTIDE SEQUENCE [LARGE SCALE GENOMIC DNA]</scope>
    <source>
        <strain evidence="3">morsitans</strain>
    </source>
</reference>
<feature type="coiled-coil region" evidence="1">
    <location>
        <begin position="49"/>
        <end position="76"/>
    </location>
</feature>